<accession>A0ACC3C4L5</accession>
<protein>
    <submittedName>
        <fullName evidence="1">Uncharacterized protein</fullName>
    </submittedName>
</protein>
<reference evidence="1" key="1">
    <citation type="submission" date="2019-11" db="EMBL/GenBank/DDBJ databases">
        <title>Nori genome reveals adaptations in red seaweeds to the harsh intertidal environment.</title>
        <authorList>
            <person name="Wang D."/>
            <person name="Mao Y."/>
        </authorList>
    </citation>
    <scope>NUCLEOTIDE SEQUENCE</scope>
    <source>
        <tissue evidence="1">Gametophyte</tissue>
    </source>
</reference>
<name>A0ACC3C4L5_PYRYE</name>
<organism evidence="1 2">
    <name type="scientific">Pyropia yezoensis</name>
    <name type="common">Susabi-nori</name>
    <name type="synonym">Porphyra yezoensis</name>
    <dbReference type="NCBI Taxonomy" id="2788"/>
    <lineage>
        <taxon>Eukaryota</taxon>
        <taxon>Rhodophyta</taxon>
        <taxon>Bangiophyceae</taxon>
        <taxon>Bangiales</taxon>
        <taxon>Bangiaceae</taxon>
        <taxon>Pyropia</taxon>
    </lineage>
</organism>
<evidence type="ECO:0000313" key="2">
    <source>
        <dbReference type="Proteomes" id="UP000798662"/>
    </source>
</evidence>
<sequence length="776" mass="82921">MASHRPKGVAPGTAFAALPPTAWAAAPSGAAHARVAARPPPSLRAWSSGRGGRSACRPLPAAGQWVASSPSSASSDALGDADGTGRVVADSDVTAADDGAAADGASNGVAASNGASMSGVAAAKVTNGVTTNATPTNGAVANGESKAAAAEAGISPSVGALNYILISTALGGSHNAESDRSSADTDQPRSDMEKALLELVAPLPSPPRLRVMLVGKPVSGKGTQALLISRKYGLPHISLGDMLRAEMSAGTELGKEVDEKVRGGELLPDDLVLSILKRRLAQDDCVRHGYILDGFPRSASQSEAMARQDVEVDIILLLDRSDEDALFWSRGRATDPKTGIIYHNVLNPPPTEEVGARLIRRSDDDMSVAAKRMKAFSASFDEVYGRWSDVLVRVDTSNSRTIMSVFEDVSRALDALCPDNEATNWHAFGSGREPASSPASQAVIEAKEAHLEEFIQKRIQRASQLVLPVGSMLNAVKQCCGYRLLEAQAQDPGKYLPFIVEGQRLGHVGRAFATELMEANVDLKVFSVELESCGLDGWTQMPGSVRASPELLSLSVPERTERVGKLMKRLHKRGLVQGWRDELHPISRFFMTETVFEMERACLPYFGLRGYGIHVNGYVRKDGQLFVWVATRSHAKATYAGLFDQMVAGGLPSGVSLIENVAKEAVEEAGVELGDLDSLTSVGSLSYRYETRKGLSAKSLFIYDVELSPSFVPQNLDGEVEEFNLVPVSAVLESIACNLKAWKPNSAVVMIEFAVRHGVINPTSEPDYLRLSKYLR</sequence>
<gene>
    <name evidence="1" type="ORF">I4F81_007563</name>
</gene>
<evidence type="ECO:0000313" key="1">
    <source>
        <dbReference type="EMBL" id="KAK1865028.1"/>
    </source>
</evidence>
<dbReference type="EMBL" id="CM020619">
    <property type="protein sequence ID" value="KAK1865028.1"/>
    <property type="molecule type" value="Genomic_DNA"/>
</dbReference>
<proteinExistence type="predicted"/>
<keyword evidence="2" id="KW-1185">Reference proteome</keyword>
<comment type="caution">
    <text evidence="1">The sequence shown here is derived from an EMBL/GenBank/DDBJ whole genome shotgun (WGS) entry which is preliminary data.</text>
</comment>
<dbReference type="Proteomes" id="UP000798662">
    <property type="component" value="Chromosome 2"/>
</dbReference>